<dbReference type="InterPro" id="IPR000160">
    <property type="entry name" value="GGDEF_dom"/>
</dbReference>
<dbReference type="RefSeq" id="WP_112156833.1">
    <property type="nucleotide sequence ID" value="NZ_QKRX01000001.1"/>
</dbReference>
<dbReference type="Pfam" id="PF00990">
    <property type="entry name" value="GGDEF"/>
    <property type="match status" value="1"/>
</dbReference>
<protein>
    <recommendedName>
        <fullName evidence="2">diguanylate cyclase</fullName>
        <ecNumber evidence="2">2.7.7.65</ecNumber>
    </recommendedName>
</protein>
<dbReference type="AlphaFoldDB" id="A0A364NRP1"/>
<sequence length="297" mass="33630">MMNLQRMSCHDFQCGLIVTDLVERRIVFSNHYIESLLGVSNITDPLTRIDQLLSRASTIIIESYVMPILIHEGHCEEVQVTIQNAKGDKVPALLNARVDSAEPIRVYWTITSAVQRDQLYQELVNLRNQLEQKAERLEQLSQTDELTGLLNRREFVVRANRCIKVSERSKRQLSLLMFDIDHFKKVNDTYGHDVGDYVLNSLGLLLKANCRETDHVARMGGEEFAILMPDTTVDAALIFANRLLELVCQIKIENTVLTMSAGIASGYDREFDVLFKAADIALYQAKASGRNKAVIES</sequence>
<gene>
    <name evidence="6" type="ORF">DN062_01370</name>
</gene>
<keyword evidence="4" id="KW-0175">Coiled coil</keyword>
<comment type="catalytic activity">
    <reaction evidence="3">
        <text>2 GTP = 3',3'-c-di-GMP + 2 diphosphate</text>
        <dbReference type="Rhea" id="RHEA:24898"/>
        <dbReference type="ChEBI" id="CHEBI:33019"/>
        <dbReference type="ChEBI" id="CHEBI:37565"/>
        <dbReference type="ChEBI" id="CHEBI:58805"/>
        <dbReference type="EC" id="2.7.7.65"/>
    </reaction>
</comment>
<dbReference type="InterPro" id="IPR029787">
    <property type="entry name" value="Nucleotide_cyclase"/>
</dbReference>
<evidence type="ECO:0000259" key="5">
    <source>
        <dbReference type="PROSITE" id="PS50887"/>
    </source>
</evidence>
<name>A0A364NRP1_9GAMM</name>
<feature type="domain" description="GGDEF" evidence="5">
    <location>
        <begin position="171"/>
        <end position="297"/>
    </location>
</feature>
<dbReference type="GO" id="GO:0052621">
    <property type="term" value="F:diguanylate cyclase activity"/>
    <property type="evidence" value="ECO:0007669"/>
    <property type="project" value="UniProtKB-EC"/>
</dbReference>
<evidence type="ECO:0000256" key="1">
    <source>
        <dbReference type="ARBA" id="ARBA00001946"/>
    </source>
</evidence>
<evidence type="ECO:0000256" key="4">
    <source>
        <dbReference type="SAM" id="Coils"/>
    </source>
</evidence>
<dbReference type="CDD" id="cd01949">
    <property type="entry name" value="GGDEF"/>
    <property type="match status" value="1"/>
</dbReference>
<dbReference type="PROSITE" id="PS50887">
    <property type="entry name" value="GGDEF"/>
    <property type="match status" value="1"/>
</dbReference>
<dbReference type="EMBL" id="QKRX01000001">
    <property type="protein sequence ID" value="RAU19761.1"/>
    <property type="molecule type" value="Genomic_DNA"/>
</dbReference>
<dbReference type="GO" id="GO:1902201">
    <property type="term" value="P:negative regulation of bacterial-type flagellum-dependent cell motility"/>
    <property type="evidence" value="ECO:0007669"/>
    <property type="project" value="TreeGrafter"/>
</dbReference>
<dbReference type="InterPro" id="IPR050469">
    <property type="entry name" value="Diguanylate_Cyclase"/>
</dbReference>
<dbReference type="SMART" id="SM00267">
    <property type="entry name" value="GGDEF"/>
    <property type="match status" value="1"/>
</dbReference>
<dbReference type="PANTHER" id="PTHR45138">
    <property type="entry name" value="REGULATORY COMPONENTS OF SENSORY TRANSDUCTION SYSTEM"/>
    <property type="match status" value="1"/>
</dbReference>
<organism evidence="6 7">
    <name type="scientific">Nitrincola tibetensis</name>
    <dbReference type="NCBI Taxonomy" id="2219697"/>
    <lineage>
        <taxon>Bacteria</taxon>
        <taxon>Pseudomonadati</taxon>
        <taxon>Pseudomonadota</taxon>
        <taxon>Gammaproteobacteria</taxon>
        <taxon>Oceanospirillales</taxon>
        <taxon>Oceanospirillaceae</taxon>
        <taxon>Nitrincola</taxon>
    </lineage>
</organism>
<dbReference type="OrthoDB" id="5620448at2"/>
<dbReference type="Gene3D" id="3.30.70.270">
    <property type="match status" value="1"/>
</dbReference>
<keyword evidence="7" id="KW-1185">Reference proteome</keyword>
<comment type="cofactor">
    <cofactor evidence="1">
        <name>Mg(2+)</name>
        <dbReference type="ChEBI" id="CHEBI:18420"/>
    </cofactor>
</comment>
<dbReference type="EC" id="2.7.7.65" evidence="2"/>
<dbReference type="FunFam" id="3.30.70.270:FF:000001">
    <property type="entry name" value="Diguanylate cyclase domain protein"/>
    <property type="match status" value="1"/>
</dbReference>
<dbReference type="NCBIfam" id="TIGR00254">
    <property type="entry name" value="GGDEF"/>
    <property type="match status" value="1"/>
</dbReference>
<dbReference type="PANTHER" id="PTHR45138:SF9">
    <property type="entry name" value="DIGUANYLATE CYCLASE DGCM-RELATED"/>
    <property type="match status" value="1"/>
</dbReference>
<dbReference type="Proteomes" id="UP000250744">
    <property type="component" value="Unassembled WGS sequence"/>
</dbReference>
<proteinExistence type="predicted"/>
<comment type="caution">
    <text evidence="6">The sequence shown here is derived from an EMBL/GenBank/DDBJ whole genome shotgun (WGS) entry which is preliminary data.</text>
</comment>
<accession>A0A364NRP1</accession>
<reference evidence="6 7" key="1">
    <citation type="submission" date="2018-06" db="EMBL/GenBank/DDBJ databases">
        <title>Nitrincola tibetense sp. nov., isolated from Lake XuguoCo on Tibetan Plateau.</title>
        <authorList>
            <person name="Xing P."/>
        </authorList>
    </citation>
    <scope>NUCLEOTIDE SEQUENCE [LARGE SCALE GENOMIC DNA]</scope>
    <source>
        <strain evidence="7">xg18</strain>
    </source>
</reference>
<evidence type="ECO:0000256" key="2">
    <source>
        <dbReference type="ARBA" id="ARBA00012528"/>
    </source>
</evidence>
<feature type="coiled-coil region" evidence="4">
    <location>
        <begin position="116"/>
        <end position="147"/>
    </location>
</feature>
<evidence type="ECO:0000256" key="3">
    <source>
        <dbReference type="ARBA" id="ARBA00034247"/>
    </source>
</evidence>
<dbReference type="SUPFAM" id="SSF55073">
    <property type="entry name" value="Nucleotide cyclase"/>
    <property type="match status" value="1"/>
</dbReference>
<dbReference type="GO" id="GO:0005886">
    <property type="term" value="C:plasma membrane"/>
    <property type="evidence" value="ECO:0007669"/>
    <property type="project" value="TreeGrafter"/>
</dbReference>
<evidence type="ECO:0000313" key="7">
    <source>
        <dbReference type="Proteomes" id="UP000250744"/>
    </source>
</evidence>
<dbReference type="InterPro" id="IPR043128">
    <property type="entry name" value="Rev_trsase/Diguanyl_cyclase"/>
</dbReference>
<dbReference type="GO" id="GO:0043709">
    <property type="term" value="P:cell adhesion involved in single-species biofilm formation"/>
    <property type="evidence" value="ECO:0007669"/>
    <property type="project" value="TreeGrafter"/>
</dbReference>
<evidence type="ECO:0000313" key="6">
    <source>
        <dbReference type="EMBL" id="RAU19761.1"/>
    </source>
</evidence>